<protein>
    <submittedName>
        <fullName evidence="1">Uncharacterized protein</fullName>
    </submittedName>
</protein>
<evidence type="ECO:0000313" key="2">
    <source>
        <dbReference type="Proteomes" id="UP001497535"/>
    </source>
</evidence>
<name>A0ACB0Y4U1_MELEN</name>
<gene>
    <name evidence="1" type="ORF">MENTE1834_LOCUS7331</name>
</gene>
<comment type="caution">
    <text evidence="1">The sequence shown here is derived from an EMBL/GenBank/DDBJ whole genome shotgun (WGS) entry which is preliminary data.</text>
</comment>
<evidence type="ECO:0000313" key="1">
    <source>
        <dbReference type="EMBL" id="CAK5030819.1"/>
    </source>
</evidence>
<organism evidence="1 2">
    <name type="scientific">Meloidogyne enterolobii</name>
    <name type="common">Root-knot nematode worm</name>
    <name type="synonym">Meloidogyne mayaguensis</name>
    <dbReference type="NCBI Taxonomy" id="390850"/>
    <lineage>
        <taxon>Eukaryota</taxon>
        <taxon>Metazoa</taxon>
        <taxon>Ecdysozoa</taxon>
        <taxon>Nematoda</taxon>
        <taxon>Chromadorea</taxon>
        <taxon>Rhabditida</taxon>
        <taxon>Tylenchina</taxon>
        <taxon>Tylenchomorpha</taxon>
        <taxon>Tylenchoidea</taxon>
        <taxon>Meloidogynidae</taxon>
        <taxon>Meloidogyninae</taxon>
        <taxon>Meloidogyne</taxon>
    </lineage>
</organism>
<dbReference type="Proteomes" id="UP001497535">
    <property type="component" value="Unassembled WGS sequence"/>
</dbReference>
<reference evidence="1" key="1">
    <citation type="submission" date="2023-11" db="EMBL/GenBank/DDBJ databases">
        <authorList>
            <person name="Poullet M."/>
        </authorList>
    </citation>
    <scope>NUCLEOTIDE SEQUENCE</scope>
    <source>
        <strain evidence="1">E1834</strain>
    </source>
</reference>
<keyword evidence="2" id="KW-1185">Reference proteome</keyword>
<dbReference type="EMBL" id="CAVMJV010000005">
    <property type="protein sequence ID" value="CAK5030819.1"/>
    <property type="molecule type" value="Genomic_DNA"/>
</dbReference>
<accession>A0ACB0Y4U1</accession>
<proteinExistence type="predicted"/>
<sequence>MCKPNLHYFENGFSNLLPFAYSRTNEELKELNKSPLYGGTACAEKNDCGGNCMKHTFLEVSWSQCIKDPKLYVYAHTHLIGERKTGLDQKRPRGEKMEFNLMIDSDSSFTMDFEELAKSKFDTKIETISCLPKENAIAKPTTWKIIKGDLKDKHLLVFHLLPPNATRRYEGGENKGALTTKPKCDLFIQFKRPAYEFLQVVPPTTTTSTTTTTRKPDPGTKQPPPSLPPGKTIPTPTPQKVDGTTTNVQAAATEGGSSIVIWIAVVISVVIAVIGLSVVGFCCYRKHQKQKKEEEEEERWEKNYWANAGNNTEIAEQNIKRSVAEKPSLEAEFVDEIFDRMHAKEAVKIEKILKKLYLPALEERGFEATGTFREWRNKNDMFKKGDETSEAFNGRVEKAIAKRDDKSKVSEYFSKQKEKEYFESNAKPSEGKKKKKKGGKKKKESAPDKSEFSDIPTDLLSDAQEKRKKDIW</sequence>